<dbReference type="SUPFAM" id="SSF57850">
    <property type="entry name" value="RING/U-box"/>
    <property type="match status" value="1"/>
</dbReference>
<dbReference type="PANTHER" id="PTHR21540:SF0">
    <property type="entry name" value="PHD FAMILY PROTEIN"/>
    <property type="match status" value="1"/>
</dbReference>
<protein>
    <submittedName>
        <fullName evidence="5">SWIM zinc finger protein</fullName>
    </submittedName>
</protein>
<dbReference type="Gene3D" id="3.30.40.10">
    <property type="entry name" value="Zinc/RING finger domain, C3HC4 (zinc finger)"/>
    <property type="match status" value="1"/>
</dbReference>
<dbReference type="Pfam" id="PF04434">
    <property type="entry name" value="SWIM"/>
    <property type="match status" value="1"/>
</dbReference>
<dbReference type="RefSeq" id="XP_066658902.1">
    <property type="nucleotide sequence ID" value="XM_066794599.1"/>
</dbReference>
<feature type="compositionally biased region" description="Basic residues" evidence="2">
    <location>
        <begin position="74"/>
        <end position="83"/>
    </location>
</feature>
<dbReference type="GeneID" id="92027505"/>
<dbReference type="InterPro" id="IPR039903">
    <property type="entry name" value="Zswim2"/>
</dbReference>
<keyword evidence="1" id="KW-0863">Zinc-finger</keyword>
<sequence>MGADGSSNLVPDAGGAVVPPPLAPRSRSRKRKQPVSYTERDVSPSAPAVGKKARKTAAPAQETLPADVDDSKKAKAKSKAKAKAKSEAPEEKRLRRFRAQPPQAFSKIEERALTQRMFVIDRSRAGSEECPEENVDIAGSTGNVYTVNISKAPSCTCPYNKKGHQCKHIAYVLIRTLKAPRHLQYQLAFVSSELREIFAKAPPIPSEVAGDEDNDGRRKPIDDDCPICCCEFEPESEEIVYCKAACGNNIHKACFGQWAATKPGKVTCPFCRTPWQEADQGSAKNVAKKGQVNAEGYVNVADQLGMSRERDYSTYHDFWVRSEARAGRIGDEWRHFGREWD</sequence>
<evidence type="ECO:0000256" key="1">
    <source>
        <dbReference type="PROSITE-ProRule" id="PRU00175"/>
    </source>
</evidence>
<reference evidence="5 6" key="1">
    <citation type="submission" date="2024-04" db="EMBL/GenBank/DDBJ databases">
        <title>Phyllosticta paracitricarpa is synonymous to the EU quarantine fungus P. citricarpa based on phylogenomic analyses.</title>
        <authorList>
            <consortium name="Lawrence Berkeley National Laboratory"/>
            <person name="Van ingen-buijs V.A."/>
            <person name="Van westerhoven A.C."/>
            <person name="Haridas S."/>
            <person name="Skiadas P."/>
            <person name="Martin F."/>
            <person name="Groenewald J.Z."/>
            <person name="Crous P.W."/>
            <person name="Seidl M.F."/>
        </authorList>
    </citation>
    <scope>NUCLEOTIDE SEQUENCE [LARGE SCALE GENOMIC DNA]</scope>
    <source>
        <strain evidence="5 6">CPC 17464</strain>
    </source>
</reference>
<dbReference type="Pfam" id="PF13639">
    <property type="entry name" value="zf-RING_2"/>
    <property type="match status" value="1"/>
</dbReference>
<dbReference type="EMBL" id="JBBPEH010000002">
    <property type="protein sequence ID" value="KAK7542609.1"/>
    <property type="molecule type" value="Genomic_DNA"/>
</dbReference>
<dbReference type="InterPro" id="IPR001841">
    <property type="entry name" value="Znf_RING"/>
</dbReference>
<dbReference type="Proteomes" id="UP001360953">
    <property type="component" value="Unassembled WGS sequence"/>
</dbReference>
<dbReference type="PROSITE" id="PS50089">
    <property type="entry name" value="ZF_RING_2"/>
    <property type="match status" value="1"/>
</dbReference>
<keyword evidence="1" id="KW-0862">Zinc</keyword>
<dbReference type="PROSITE" id="PS50966">
    <property type="entry name" value="ZF_SWIM"/>
    <property type="match status" value="1"/>
</dbReference>
<name>A0ABR1M4U5_9PEZI</name>
<gene>
    <name evidence="5" type="ORF">J3D65DRAFT_222237</name>
</gene>
<dbReference type="InterPro" id="IPR013083">
    <property type="entry name" value="Znf_RING/FYVE/PHD"/>
</dbReference>
<evidence type="ECO:0000259" key="3">
    <source>
        <dbReference type="PROSITE" id="PS50089"/>
    </source>
</evidence>
<feature type="domain" description="SWIM-type" evidence="4">
    <location>
        <begin position="145"/>
        <end position="177"/>
    </location>
</feature>
<comment type="caution">
    <text evidence="5">The sequence shown here is derived from an EMBL/GenBank/DDBJ whole genome shotgun (WGS) entry which is preliminary data.</text>
</comment>
<dbReference type="PANTHER" id="PTHR21540">
    <property type="entry name" value="RING FINGER AND SWIM DOMAIN-CONTAINING PROTEIN 2"/>
    <property type="match status" value="1"/>
</dbReference>
<dbReference type="CDD" id="cd16494">
    <property type="entry name" value="RING-CH-C4HC3_ZSWM2"/>
    <property type="match status" value="1"/>
</dbReference>
<evidence type="ECO:0000313" key="5">
    <source>
        <dbReference type="EMBL" id="KAK7542609.1"/>
    </source>
</evidence>
<evidence type="ECO:0000256" key="2">
    <source>
        <dbReference type="SAM" id="MobiDB-lite"/>
    </source>
</evidence>
<dbReference type="InterPro" id="IPR007527">
    <property type="entry name" value="Znf_SWIM"/>
</dbReference>
<organism evidence="5 6">
    <name type="scientific">Phyllosticta citribraziliensis</name>
    <dbReference type="NCBI Taxonomy" id="989973"/>
    <lineage>
        <taxon>Eukaryota</taxon>
        <taxon>Fungi</taxon>
        <taxon>Dikarya</taxon>
        <taxon>Ascomycota</taxon>
        <taxon>Pezizomycotina</taxon>
        <taxon>Dothideomycetes</taxon>
        <taxon>Dothideomycetes incertae sedis</taxon>
        <taxon>Botryosphaeriales</taxon>
        <taxon>Phyllostictaceae</taxon>
        <taxon>Phyllosticta</taxon>
    </lineage>
</organism>
<keyword evidence="6" id="KW-1185">Reference proteome</keyword>
<evidence type="ECO:0000259" key="4">
    <source>
        <dbReference type="PROSITE" id="PS50966"/>
    </source>
</evidence>
<evidence type="ECO:0000313" key="6">
    <source>
        <dbReference type="Proteomes" id="UP001360953"/>
    </source>
</evidence>
<feature type="compositionally biased region" description="Basic and acidic residues" evidence="2">
    <location>
        <begin position="84"/>
        <end position="93"/>
    </location>
</feature>
<feature type="region of interest" description="Disordered" evidence="2">
    <location>
        <begin position="1"/>
        <end position="95"/>
    </location>
</feature>
<accession>A0ABR1M4U5</accession>
<feature type="domain" description="RING-type" evidence="3">
    <location>
        <begin position="225"/>
        <end position="272"/>
    </location>
</feature>
<proteinExistence type="predicted"/>
<keyword evidence="1" id="KW-0479">Metal-binding</keyword>